<feature type="domain" description="N-acetyltransferase" evidence="1">
    <location>
        <begin position="14"/>
        <end position="177"/>
    </location>
</feature>
<dbReference type="Gene3D" id="3.40.630.30">
    <property type="match status" value="1"/>
</dbReference>
<evidence type="ECO:0000313" key="2">
    <source>
        <dbReference type="EMBL" id="OAB46194.1"/>
    </source>
</evidence>
<dbReference type="InterPro" id="IPR000182">
    <property type="entry name" value="GNAT_dom"/>
</dbReference>
<gene>
    <name evidence="2" type="ORF">PGLA_02090</name>
</gene>
<dbReference type="CDD" id="cd04301">
    <property type="entry name" value="NAT_SF"/>
    <property type="match status" value="1"/>
</dbReference>
<proteinExistence type="predicted"/>
<dbReference type="RefSeq" id="WP_068527933.1">
    <property type="nucleotide sequence ID" value="NZ_LVJH01000002.1"/>
</dbReference>
<dbReference type="SUPFAM" id="SSF55729">
    <property type="entry name" value="Acyl-CoA N-acyltransferases (Nat)"/>
    <property type="match status" value="1"/>
</dbReference>
<reference evidence="2 3" key="1">
    <citation type="submission" date="2016-03" db="EMBL/GenBank/DDBJ databases">
        <title>Draft genome sequence of Paenibacillus glacialis DSM 22343.</title>
        <authorList>
            <person name="Shin S.-K."/>
            <person name="Yi H."/>
        </authorList>
    </citation>
    <scope>NUCLEOTIDE SEQUENCE [LARGE SCALE GENOMIC DNA]</scope>
    <source>
        <strain evidence="2 3">DSM 22343</strain>
    </source>
</reference>
<evidence type="ECO:0000259" key="1">
    <source>
        <dbReference type="PROSITE" id="PS51186"/>
    </source>
</evidence>
<dbReference type="Pfam" id="PF00583">
    <property type="entry name" value="Acetyltransf_1"/>
    <property type="match status" value="1"/>
</dbReference>
<comment type="caution">
    <text evidence="2">The sequence shown here is derived from an EMBL/GenBank/DDBJ whole genome shotgun (WGS) entry which is preliminary data.</text>
</comment>
<keyword evidence="3" id="KW-1185">Reference proteome</keyword>
<evidence type="ECO:0000313" key="3">
    <source>
        <dbReference type="Proteomes" id="UP000076967"/>
    </source>
</evidence>
<accession>A0A168NXJ9</accession>
<dbReference type="EMBL" id="LVJH01000002">
    <property type="protein sequence ID" value="OAB46194.1"/>
    <property type="molecule type" value="Genomic_DNA"/>
</dbReference>
<dbReference type="GO" id="GO:0016747">
    <property type="term" value="F:acyltransferase activity, transferring groups other than amino-acyl groups"/>
    <property type="evidence" value="ECO:0007669"/>
    <property type="project" value="InterPro"/>
</dbReference>
<protein>
    <recommendedName>
        <fullName evidence="1">N-acetyltransferase domain-containing protein</fullName>
    </recommendedName>
</protein>
<sequence length="177" mass="19957">MNSIVRNKYVNERVSASQANLKDTEDIMRILIGNARWLQSKGSTQWSGLLHGVDSHDMVGSISRGEVFAFKENGVCVGTVILKQMVSEWDNNLWGKDESHSNTSVFVHRLAIHREYAGKGLGADILRWAESGVCFDGKDRIRLDCVGDNTTLNRFYSQNGYEYMGEVNGFSKYEKLL</sequence>
<organism evidence="2 3">
    <name type="scientific">Paenibacillus glacialis</name>
    <dbReference type="NCBI Taxonomy" id="494026"/>
    <lineage>
        <taxon>Bacteria</taxon>
        <taxon>Bacillati</taxon>
        <taxon>Bacillota</taxon>
        <taxon>Bacilli</taxon>
        <taxon>Bacillales</taxon>
        <taxon>Paenibacillaceae</taxon>
        <taxon>Paenibacillus</taxon>
    </lineage>
</organism>
<dbReference type="OrthoDB" id="6382410at2"/>
<dbReference type="Proteomes" id="UP000076967">
    <property type="component" value="Unassembled WGS sequence"/>
</dbReference>
<dbReference type="PROSITE" id="PS51186">
    <property type="entry name" value="GNAT"/>
    <property type="match status" value="1"/>
</dbReference>
<dbReference type="AlphaFoldDB" id="A0A168NXJ9"/>
<name>A0A168NXJ9_9BACL</name>
<dbReference type="STRING" id="494026.PGLA_02090"/>
<dbReference type="InterPro" id="IPR016181">
    <property type="entry name" value="Acyl_CoA_acyltransferase"/>
</dbReference>